<dbReference type="OrthoDB" id="9795530at2"/>
<dbReference type="SUPFAM" id="SSF81296">
    <property type="entry name" value="E set domains"/>
    <property type="match status" value="1"/>
</dbReference>
<protein>
    <submittedName>
        <fullName evidence="2">Thiosulfate oxidation carrier complex protein SoxZ</fullName>
    </submittedName>
</protein>
<reference evidence="2 3" key="1">
    <citation type="submission" date="2018-05" db="EMBL/GenBank/DDBJ databases">
        <title>Leucothrix arctica sp. nov., isolated from Arctic seawater.</title>
        <authorList>
            <person name="Choi A."/>
            <person name="Baek K."/>
        </authorList>
    </citation>
    <scope>NUCLEOTIDE SEQUENCE [LARGE SCALE GENOMIC DNA]</scope>
    <source>
        <strain evidence="2 3">IMCC9719</strain>
    </source>
</reference>
<dbReference type="Pfam" id="PF08770">
    <property type="entry name" value="SoxZ"/>
    <property type="match status" value="1"/>
</dbReference>
<accession>A0A317C7S7</accession>
<dbReference type="RefSeq" id="WP_109824295.1">
    <property type="nucleotide sequence ID" value="NZ_QGKL01000039.1"/>
</dbReference>
<dbReference type="Gene3D" id="2.60.40.10">
    <property type="entry name" value="Immunoglobulins"/>
    <property type="match status" value="1"/>
</dbReference>
<sequence>MAKQEYRTRLRAKEKDGIVNVKALVAHPMITGLTKDADGKIIPAHFINEVIVTANDKVVMKALWGAAVSKDPYISFDYAGKSGDVVKFSWTDNQENTGSADITVK</sequence>
<evidence type="ECO:0000259" key="1">
    <source>
        <dbReference type="Pfam" id="PF08770"/>
    </source>
</evidence>
<gene>
    <name evidence="2" type="primary">soxZ</name>
    <name evidence="2" type="ORF">DKT75_15240</name>
</gene>
<comment type="caution">
    <text evidence="2">The sequence shown here is derived from an EMBL/GenBank/DDBJ whole genome shotgun (WGS) entry which is preliminary data.</text>
</comment>
<evidence type="ECO:0000313" key="2">
    <source>
        <dbReference type="EMBL" id="PWQ94646.1"/>
    </source>
</evidence>
<dbReference type="InterPro" id="IPR030995">
    <property type="entry name" value="SoxZ"/>
</dbReference>
<evidence type="ECO:0000313" key="3">
    <source>
        <dbReference type="Proteomes" id="UP000245506"/>
    </source>
</evidence>
<feature type="domain" description="Sulphur oxidation protein SoxZ" evidence="1">
    <location>
        <begin position="11"/>
        <end position="101"/>
    </location>
</feature>
<dbReference type="InterPro" id="IPR013783">
    <property type="entry name" value="Ig-like_fold"/>
</dbReference>
<dbReference type="InterPro" id="IPR014756">
    <property type="entry name" value="Ig_E-set"/>
</dbReference>
<organism evidence="2 3">
    <name type="scientific">Leucothrix arctica</name>
    <dbReference type="NCBI Taxonomy" id="1481894"/>
    <lineage>
        <taxon>Bacteria</taxon>
        <taxon>Pseudomonadati</taxon>
        <taxon>Pseudomonadota</taxon>
        <taxon>Gammaproteobacteria</taxon>
        <taxon>Thiotrichales</taxon>
        <taxon>Thiotrichaceae</taxon>
        <taxon>Leucothrix</taxon>
    </lineage>
</organism>
<dbReference type="NCBIfam" id="TIGR04490">
    <property type="entry name" value="SoxZ_true"/>
    <property type="match status" value="1"/>
</dbReference>
<proteinExistence type="predicted"/>
<dbReference type="AlphaFoldDB" id="A0A317C7S7"/>
<dbReference type="Proteomes" id="UP000245506">
    <property type="component" value="Unassembled WGS sequence"/>
</dbReference>
<dbReference type="EMBL" id="QGKL01000039">
    <property type="protein sequence ID" value="PWQ94646.1"/>
    <property type="molecule type" value="Genomic_DNA"/>
</dbReference>
<dbReference type="InterPro" id="IPR014880">
    <property type="entry name" value="SoxZ_dom"/>
</dbReference>
<keyword evidence="3" id="KW-1185">Reference proteome</keyword>
<name>A0A317C7S7_9GAMM</name>